<feature type="region of interest" description="Disordered" evidence="1">
    <location>
        <begin position="39"/>
        <end position="58"/>
    </location>
</feature>
<gene>
    <name evidence="2" type="ORF">DICVIV_07332</name>
</gene>
<dbReference type="OrthoDB" id="5862805at2759"/>
<reference evidence="2 3" key="1">
    <citation type="submission" date="2013-11" db="EMBL/GenBank/DDBJ databases">
        <title>Draft genome of the bovine lungworm Dictyocaulus viviparus.</title>
        <authorList>
            <person name="Mitreva M."/>
        </authorList>
    </citation>
    <scope>NUCLEOTIDE SEQUENCE [LARGE SCALE GENOMIC DNA]</scope>
    <source>
        <strain evidence="2 3">HannoverDv2000</strain>
    </source>
</reference>
<organism evidence="2 3">
    <name type="scientific">Dictyocaulus viviparus</name>
    <name type="common">Bovine lungworm</name>
    <dbReference type="NCBI Taxonomy" id="29172"/>
    <lineage>
        <taxon>Eukaryota</taxon>
        <taxon>Metazoa</taxon>
        <taxon>Ecdysozoa</taxon>
        <taxon>Nematoda</taxon>
        <taxon>Chromadorea</taxon>
        <taxon>Rhabditida</taxon>
        <taxon>Rhabditina</taxon>
        <taxon>Rhabditomorpha</taxon>
        <taxon>Strongyloidea</taxon>
        <taxon>Metastrongylidae</taxon>
        <taxon>Dictyocaulus</taxon>
    </lineage>
</organism>
<evidence type="ECO:0000313" key="2">
    <source>
        <dbReference type="EMBL" id="KJH46587.1"/>
    </source>
</evidence>
<evidence type="ECO:0000313" key="3">
    <source>
        <dbReference type="Proteomes" id="UP000053766"/>
    </source>
</evidence>
<accession>A0A0D8XS13</accession>
<sequence length="79" mass="8778">MNINTEIPAPTIQENAVTPIGYDIPRDTISREFIKSAKTARQLDSQRPHDEGGFRQHLISSSSSSLTKLVNDMPRIVVS</sequence>
<name>A0A0D8XS13_DICVI</name>
<evidence type="ECO:0000256" key="1">
    <source>
        <dbReference type="SAM" id="MobiDB-lite"/>
    </source>
</evidence>
<keyword evidence="3" id="KW-1185">Reference proteome</keyword>
<reference evidence="3" key="2">
    <citation type="journal article" date="2016" name="Sci. Rep.">
        <title>Dictyocaulus viviparus genome, variome and transcriptome elucidate lungworm biology and support future intervention.</title>
        <authorList>
            <person name="McNulty S.N."/>
            <person name="Strube C."/>
            <person name="Rosa B.A."/>
            <person name="Martin J.C."/>
            <person name="Tyagi R."/>
            <person name="Choi Y.J."/>
            <person name="Wang Q."/>
            <person name="Hallsworth Pepin K."/>
            <person name="Zhang X."/>
            <person name="Ozersky P."/>
            <person name="Wilson R.K."/>
            <person name="Sternberg P.W."/>
            <person name="Gasser R.B."/>
            <person name="Mitreva M."/>
        </authorList>
    </citation>
    <scope>NUCLEOTIDE SEQUENCE [LARGE SCALE GENOMIC DNA]</scope>
    <source>
        <strain evidence="3">HannoverDv2000</strain>
    </source>
</reference>
<protein>
    <submittedName>
        <fullName evidence="2">Uncharacterized protein</fullName>
    </submittedName>
</protein>
<dbReference type="EMBL" id="KN716344">
    <property type="protein sequence ID" value="KJH46587.1"/>
    <property type="molecule type" value="Genomic_DNA"/>
</dbReference>
<dbReference type="AlphaFoldDB" id="A0A0D8XS13"/>
<feature type="compositionally biased region" description="Basic and acidic residues" evidence="1">
    <location>
        <begin position="44"/>
        <end position="54"/>
    </location>
</feature>
<proteinExistence type="predicted"/>
<dbReference type="Proteomes" id="UP000053766">
    <property type="component" value="Unassembled WGS sequence"/>
</dbReference>